<proteinExistence type="predicted"/>
<reference evidence="1 2" key="1">
    <citation type="submission" date="2015-07" db="EMBL/GenBank/DDBJ databases">
        <title>The genome of Melipona quadrifasciata.</title>
        <authorList>
            <person name="Pan H."/>
            <person name="Kapheim K."/>
        </authorList>
    </citation>
    <scope>NUCLEOTIDE SEQUENCE [LARGE SCALE GENOMIC DNA]</scope>
    <source>
        <strain evidence="1">0111107301</strain>
        <tissue evidence="1">Whole body</tissue>
    </source>
</reference>
<evidence type="ECO:0000313" key="1">
    <source>
        <dbReference type="EMBL" id="KOX68716.1"/>
    </source>
</evidence>
<dbReference type="EMBL" id="KQ435919">
    <property type="protein sequence ID" value="KOX68716.1"/>
    <property type="molecule type" value="Genomic_DNA"/>
</dbReference>
<keyword evidence="2" id="KW-1185">Reference proteome</keyword>
<dbReference type="Proteomes" id="UP000053105">
    <property type="component" value="Unassembled WGS sequence"/>
</dbReference>
<dbReference type="AlphaFoldDB" id="A0A0M8ZRX7"/>
<gene>
    <name evidence="1" type="ORF">WN51_07404</name>
</gene>
<accession>A0A0M8ZRX7</accession>
<protein>
    <submittedName>
        <fullName evidence="1">Uncharacterized protein</fullName>
    </submittedName>
</protein>
<dbReference type="OrthoDB" id="7634784at2759"/>
<sequence length="253" mass="30567">MDIILDPESSMYTKFAPEFKKFIKNQCMLPCSYEYFDDIWKNKDYKTELERIMSTFKLPQWKYPWPINNSIVLRQNLIKYCQELFTSISEEISCSILTNLFFTTGISISSNFIDVLLYIIKQKMYLLDKNLKVIYNKNYMKCFRTLPWWSKSTLLTEYKIIPKYSNTQETEKENKKITDIDEPMAKKRKLNKFQENKFEFEPLATFCENSRSQVMEVHYISKKIENCLKEHQEQSYLFEEKLKNALFSEMKYT</sequence>
<evidence type="ECO:0000313" key="2">
    <source>
        <dbReference type="Proteomes" id="UP000053105"/>
    </source>
</evidence>
<dbReference type="STRING" id="166423.A0A0M8ZRX7"/>
<organism evidence="1 2">
    <name type="scientific">Melipona quadrifasciata</name>
    <dbReference type="NCBI Taxonomy" id="166423"/>
    <lineage>
        <taxon>Eukaryota</taxon>
        <taxon>Metazoa</taxon>
        <taxon>Ecdysozoa</taxon>
        <taxon>Arthropoda</taxon>
        <taxon>Hexapoda</taxon>
        <taxon>Insecta</taxon>
        <taxon>Pterygota</taxon>
        <taxon>Neoptera</taxon>
        <taxon>Endopterygota</taxon>
        <taxon>Hymenoptera</taxon>
        <taxon>Apocrita</taxon>
        <taxon>Aculeata</taxon>
        <taxon>Apoidea</taxon>
        <taxon>Anthophila</taxon>
        <taxon>Apidae</taxon>
        <taxon>Melipona</taxon>
    </lineage>
</organism>
<name>A0A0M8ZRX7_9HYME</name>